<keyword evidence="2" id="KW-1185">Reference proteome</keyword>
<comment type="caution">
    <text evidence="1">The sequence shown here is derived from an EMBL/GenBank/DDBJ whole genome shotgun (WGS) entry which is preliminary data.</text>
</comment>
<sequence length="63" mass="7038">MFHLPLREKGIPPMCSPAYRKILLNRSKQGDGESLPFYFPHTASQVFALTQPPPNKGIMALAQ</sequence>
<proteinExistence type="predicted"/>
<protein>
    <submittedName>
        <fullName evidence="1">Uncharacterized protein</fullName>
    </submittedName>
</protein>
<reference evidence="1 2" key="1">
    <citation type="submission" date="2023-11" db="EMBL/GenBank/DDBJ databases">
        <title>Halocaridina rubra genome assembly.</title>
        <authorList>
            <person name="Smith C."/>
        </authorList>
    </citation>
    <scope>NUCLEOTIDE SEQUENCE [LARGE SCALE GENOMIC DNA]</scope>
    <source>
        <strain evidence="1">EP-1</strain>
        <tissue evidence="1">Whole</tissue>
    </source>
</reference>
<accession>A0AAN8XAG7</accession>
<evidence type="ECO:0000313" key="1">
    <source>
        <dbReference type="EMBL" id="KAK7080791.1"/>
    </source>
</evidence>
<dbReference type="Proteomes" id="UP001381693">
    <property type="component" value="Unassembled WGS sequence"/>
</dbReference>
<dbReference type="AlphaFoldDB" id="A0AAN8XAG7"/>
<organism evidence="1 2">
    <name type="scientific">Halocaridina rubra</name>
    <name type="common">Hawaiian red shrimp</name>
    <dbReference type="NCBI Taxonomy" id="373956"/>
    <lineage>
        <taxon>Eukaryota</taxon>
        <taxon>Metazoa</taxon>
        <taxon>Ecdysozoa</taxon>
        <taxon>Arthropoda</taxon>
        <taxon>Crustacea</taxon>
        <taxon>Multicrustacea</taxon>
        <taxon>Malacostraca</taxon>
        <taxon>Eumalacostraca</taxon>
        <taxon>Eucarida</taxon>
        <taxon>Decapoda</taxon>
        <taxon>Pleocyemata</taxon>
        <taxon>Caridea</taxon>
        <taxon>Atyoidea</taxon>
        <taxon>Atyidae</taxon>
        <taxon>Halocaridina</taxon>
    </lineage>
</organism>
<name>A0AAN8XAG7_HALRR</name>
<dbReference type="EMBL" id="JAXCGZ010005788">
    <property type="protein sequence ID" value="KAK7080791.1"/>
    <property type="molecule type" value="Genomic_DNA"/>
</dbReference>
<gene>
    <name evidence="1" type="ORF">SK128_002531</name>
</gene>
<evidence type="ECO:0000313" key="2">
    <source>
        <dbReference type="Proteomes" id="UP001381693"/>
    </source>
</evidence>